<dbReference type="Proteomes" id="UP000260808">
    <property type="component" value="Unassembled WGS sequence"/>
</dbReference>
<protein>
    <submittedName>
        <fullName evidence="1">Uncharacterized protein</fullName>
    </submittedName>
</protein>
<reference evidence="1 2" key="1">
    <citation type="submission" date="2018-08" db="EMBL/GenBank/DDBJ databases">
        <title>A genome reference for cultivated species of the human gut microbiota.</title>
        <authorList>
            <person name="Zou Y."/>
            <person name="Xue W."/>
            <person name="Luo G."/>
        </authorList>
    </citation>
    <scope>NUCLEOTIDE SEQUENCE [LARGE SCALE GENOMIC DNA]</scope>
    <source>
        <strain evidence="1 2">TF01-20-2</strain>
    </source>
</reference>
<name>A0A3E4UVL5_MEDGN</name>
<accession>A0A3E4UVL5</accession>
<gene>
    <name evidence="1" type="ORF">DXC31_16240</name>
</gene>
<dbReference type="AlphaFoldDB" id="A0A3E4UVL5"/>
<organism evidence="1 2">
    <name type="scientific">Mediterraneibacter gnavus</name>
    <name type="common">Ruminococcus gnavus</name>
    <dbReference type="NCBI Taxonomy" id="33038"/>
    <lineage>
        <taxon>Bacteria</taxon>
        <taxon>Bacillati</taxon>
        <taxon>Bacillota</taxon>
        <taxon>Clostridia</taxon>
        <taxon>Lachnospirales</taxon>
        <taxon>Lachnospiraceae</taxon>
        <taxon>Mediterraneibacter</taxon>
    </lineage>
</organism>
<dbReference type="InterPro" id="IPR007822">
    <property type="entry name" value="LANC-like"/>
</dbReference>
<dbReference type="SUPFAM" id="SSF158745">
    <property type="entry name" value="LanC-like"/>
    <property type="match status" value="1"/>
</dbReference>
<evidence type="ECO:0000313" key="2">
    <source>
        <dbReference type="Proteomes" id="UP000260808"/>
    </source>
</evidence>
<dbReference type="RefSeq" id="WP_151165534.1">
    <property type="nucleotide sequence ID" value="NZ_AP031447.1"/>
</dbReference>
<evidence type="ECO:0000313" key="1">
    <source>
        <dbReference type="EMBL" id="RGM17399.1"/>
    </source>
</evidence>
<sequence>MMCYRGMQELRGVLYSRILCYEFAENKKWKNRLELDIKRAYKKLQEYWKRDSDCLCHGNCGNFWIWEIAQEKMKEYGIPVKRDRDVELLKDELEEQIVHLLPQEQINFGFMNGYGGILYKRSYDTNATKNHIELI</sequence>
<dbReference type="Gene3D" id="1.50.10.20">
    <property type="match status" value="1"/>
</dbReference>
<comment type="caution">
    <text evidence="1">The sequence shown here is derived from an EMBL/GenBank/DDBJ whole genome shotgun (WGS) entry which is preliminary data.</text>
</comment>
<proteinExistence type="predicted"/>
<dbReference type="GO" id="GO:0031179">
    <property type="term" value="P:peptide modification"/>
    <property type="evidence" value="ECO:0007669"/>
    <property type="project" value="InterPro"/>
</dbReference>
<dbReference type="Pfam" id="PF05147">
    <property type="entry name" value="LANC_like"/>
    <property type="match status" value="1"/>
</dbReference>
<dbReference type="EMBL" id="QSSX01000067">
    <property type="protein sequence ID" value="RGM17399.1"/>
    <property type="molecule type" value="Genomic_DNA"/>
</dbReference>